<name>A0A9Q0S0N8_9DIPT</name>
<evidence type="ECO:0000313" key="2">
    <source>
        <dbReference type="EMBL" id="KAJ6639063.1"/>
    </source>
</evidence>
<evidence type="ECO:0000313" key="3">
    <source>
        <dbReference type="Proteomes" id="UP001151699"/>
    </source>
</evidence>
<organism evidence="2 3">
    <name type="scientific">Pseudolycoriella hygida</name>
    <dbReference type="NCBI Taxonomy" id="35572"/>
    <lineage>
        <taxon>Eukaryota</taxon>
        <taxon>Metazoa</taxon>
        <taxon>Ecdysozoa</taxon>
        <taxon>Arthropoda</taxon>
        <taxon>Hexapoda</taxon>
        <taxon>Insecta</taxon>
        <taxon>Pterygota</taxon>
        <taxon>Neoptera</taxon>
        <taxon>Endopterygota</taxon>
        <taxon>Diptera</taxon>
        <taxon>Nematocera</taxon>
        <taxon>Sciaroidea</taxon>
        <taxon>Sciaridae</taxon>
        <taxon>Pseudolycoriella</taxon>
    </lineage>
</organism>
<dbReference type="Proteomes" id="UP001151699">
    <property type="component" value="Chromosome X"/>
</dbReference>
<evidence type="ECO:0000256" key="1">
    <source>
        <dbReference type="SAM" id="MobiDB-lite"/>
    </source>
</evidence>
<protein>
    <submittedName>
        <fullName evidence="2">Uncharacterized protein</fullName>
    </submittedName>
</protein>
<proteinExistence type="predicted"/>
<dbReference type="AlphaFoldDB" id="A0A9Q0S0N8"/>
<sequence length="106" mass="11709">MLSYMLPVEEKTSPRNLNLNLNLNGNSNENDEKLIDQSSNKLINFERASVLKNSDITNGASHSQKMDTVASDNAMNSILCSTHNSGDDRKAKMAKVGMPKNVTLKR</sequence>
<reference evidence="2" key="1">
    <citation type="submission" date="2022-07" db="EMBL/GenBank/DDBJ databases">
        <authorList>
            <person name="Trinca V."/>
            <person name="Uliana J.V.C."/>
            <person name="Torres T.T."/>
            <person name="Ward R.J."/>
            <person name="Monesi N."/>
        </authorList>
    </citation>
    <scope>NUCLEOTIDE SEQUENCE</scope>
    <source>
        <strain evidence="2">HSMRA1968</strain>
        <tissue evidence="2">Whole embryos</tissue>
    </source>
</reference>
<gene>
    <name evidence="2" type="ORF">Bhyg_11802</name>
</gene>
<dbReference type="EMBL" id="WJQU01000003">
    <property type="protein sequence ID" value="KAJ6639063.1"/>
    <property type="molecule type" value="Genomic_DNA"/>
</dbReference>
<accession>A0A9Q0S0N8</accession>
<comment type="caution">
    <text evidence="2">The sequence shown here is derived from an EMBL/GenBank/DDBJ whole genome shotgun (WGS) entry which is preliminary data.</text>
</comment>
<feature type="region of interest" description="Disordered" evidence="1">
    <location>
        <begin position="83"/>
        <end position="106"/>
    </location>
</feature>
<keyword evidence="3" id="KW-1185">Reference proteome</keyword>